<organism evidence="1 2">
    <name type="scientific">Thauera humireducens</name>
    <dbReference type="NCBI Taxonomy" id="1134435"/>
    <lineage>
        <taxon>Bacteria</taxon>
        <taxon>Pseudomonadati</taxon>
        <taxon>Pseudomonadota</taxon>
        <taxon>Betaproteobacteria</taxon>
        <taxon>Rhodocyclales</taxon>
        <taxon>Zoogloeaceae</taxon>
        <taxon>Thauera</taxon>
    </lineage>
</organism>
<evidence type="ECO:0008006" key="3">
    <source>
        <dbReference type="Google" id="ProtNLM"/>
    </source>
</evidence>
<evidence type="ECO:0000313" key="2">
    <source>
        <dbReference type="Proteomes" id="UP000036902"/>
    </source>
</evidence>
<accession>A0A127K9P2</accession>
<dbReference type="InterPro" id="IPR021312">
    <property type="entry name" value="DUF2889"/>
</dbReference>
<dbReference type="KEGG" id="thu:AC731_018145"/>
<sequence>MPLPVPTAPRRRFHTRRIEVEGFLREDGLYDLEASLTDVKDVDYPIASGMRPAGVPVHLMRVRVTFDAAFNIVEAVACSDEVPYPGNCDTIGPRYARLVGLNLVRGFRRTVNEMFGETLGCSHMTEMLQSLPTAAIQTVATFSRDTDDSAGKPPQLDRCHALDTAGEAVRRYYPKWYRGQDETA</sequence>
<dbReference type="EMBL" id="CP014646">
    <property type="protein sequence ID" value="AMO38698.1"/>
    <property type="molecule type" value="Genomic_DNA"/>
</dbReference>
<keyword evidence="2" id="KW-1185">Reference proteome</keyword>
<dbReference type="RefSeq" id="WP_004254055.1">
    <property type="nucleotide sequence ID" value="NZ_CP014646.1"/>
</dbReference>
<reference evidence="2" key="1">
    <citation type="submission" date="2016-03" db="EMBL/GenBank/DDBJ databases">
        <authorList>
            <person name="Ma C."/>
            <person name="Zhou S."/>
            <person name="Yang G."/>
        </authorList>
    </citation>
    <scope>NUCLEOTIDE SEQUENCE [LARGE SCALE GENOMIC DNA]</scope>
    <source>
        <strain evidence="2">SgZ-1</strain>
    </source>
</reference>
<dbReference type="AlphaFoldDB" id="A0A127K9P2"/>
<evidence type="ECO:0000313" key="1">
    <source>
        <dbReference type="EMBL" id="AMO38698.1"/>
    </source>
</evidence>
<name>A0A127K9P2_9RHOO</name>
<dbReference type="STRING" id="1134435.AC731_018145"/>
<protein>
    <recommendedName>
        <fullName evidence="3">Molybdopterin-guanine dinucleotide biosynthesis protein MobB</fullName>
    </recommendedName>
</protein>
<gene>
    <name evidence="1" type="ORF">AC731_018145</name>
</gene>
<proteinExistence type="predicted"/>
<dbReference type="Proteomes" id="UP000036902">
    <property type="component" value="Chromosome"/>
</dbReference>
<dbReference type="Pfam" id="PF11136">
    <property type="entry name" value="DUF2889"/>
    <property type="match status" value="1"/>
</dbReference>